<evidence type="ECO:0000313" key="3">
    <source>
        <dbReference type="Proteomes" id="UP001548590"/>
    </source>
</evidence>
<keyword evidence="1" id="KW-1133">Transmembrane helix</keyword>
<dbReference type="RefSeq" id="WP_345922985.1">
    <property type="nucleotide sequence ID" value="NZ_JBDIVF010000001.1"/>
</dbReference>
<organism evidence="2 3">
    <name type="scientific">Uliginosibacterium paludis</name>
    <dbReference type="NCBI Taxonomy" id="1615952"/>
    <lineage>
        <taxon>Bacteria</taxon>
        <taxon>Pseudomonadati</taxon>
        <taxon>Pseudomonadota</taxon>
        <taxon>Betaproteobacteria</taxon>
        <taxon>Rhodocyclales</taxon>
        <taxon>Zoogloeaceae</taxon>
        <taxon>Uliginosibacterium</taxon>
    </lineage>
</organism>
<accession>A0ABV2CVT7</accession>
<reference evidence="2 3" key="1">
    <citation type="submission" date="2024-07" db="EMBL/GenBank/DDBJ databases">
        <title>Uliginosibacterium paludis KCTC:42655.</title>
        <authorList>
            <person name="Kim M.K."/>
        </authorList>
    </citation>
    <scope>NUCLEOTIDE SEQUENCE [LARGE SCALE GENOMIC DNA]</scope>
    <source>
        <strain evidence="2 3">KCTC 42655</strain>
    </source>
</reference>
<dbReference type="Proteomes" id="UP001548590">
    <property type="component" value="Unassembled WGS sequence"/>
</dbReference>
<sequence length="40" mass="4163">MSKKIQNVVHIGRNILGVVALGSAALTPMILQVALIANAH</sequence>
<gene>
    <name evidence="2" type="ORF">ABVT11_19415</name>
</gene>
<keyword evidence="1" id="KW-0472">Membrane</keyword>
<proteinExistence type="predicted"/>
<evidence type="ECO:0000313" key="2">
    <source>
        <dbReference type="EMBL" id="MET1492018.1"/>
    </source>
</evidence>
<keyword evidence="3" id="KW-1185">Reference proteome</keyword>
<evidence type="ECO:0000256" key="1">
    <source>
        <dbReference type="SAM" id="Phobius"/>
    </source>
</evidence>
<comment type="caution">
    <text evidence="2">The sequence shown here is derived from an EMBL/GenBank/DDBJ whole genome shotgun (WGS) entry which is preliminary data.</text>
</comment>
<dbReference type="EMBL" id="JBEWLZ010000019">
    <property type="protein sequence ID" value="MET1492018.1"/>
    <property type="molecule type" value="Genomic_DNA"/>
</dbReference>
<name>A0ABV2CVT7_9RHOO</name>
<protein>
    <submittedName>
        <fullName evidence="2">Uncharacterized protein</fullName>
    </submittedName>
</protein>
<keyword evidence="1" id="KW-0812">Transmembrane</keyword>
<feature type="transmembrane region" description="Helical" evidence="1">
    <location>
        <begin position="12"/>
        <end position="37"/>
    </location>
</feature>